<evidence type="ECO:0000256" key="2">
    <source>
        <dbReference type="SAM" id="SignalP"/>
    </source>
</evidence>
<dbReference type="GeneID" id="57960224"/>
<feature type="signal peptide" evidence="2">
    <location>
        <begin position="1"/>
        <end position="24"/>
    </location>
</feature>
<accession>A0A0E2HQG6</accession>
<evidence type="ECO:0000313" key="4">
    <source>
        <dbReference type="Proteomes" id="UP000013085"/>
    </source>
</evidence>
<dbReference type="Proteomes" id="UP000013085">
    <property type="component" value="Unassembled WGS sequence"/>
</dbReference>
<gene>
    <name evidence="3" type="ORF">HMPREF1090_02009</name>
</gene>
<organism evidence="3 4">
    <name type="scientific">[Clostridium] clostridioforme 90A8</name>
    <dbReference type="NCBI Taxonomy" id="999408"/>
    <lineage>
        <taxon>Bacteria</taxon>
        <taxon>Bacillati</taxon>
        <taxon>Bacillota</taxon>
        <taxon>Clostridia</taxon>
        <taxon>Lachnospirales</taxon>
        <taxon>Lachnospiraceae</taxon>
        <taxon>Enterocloster</taxon>
    </lineage>
</organism>
<proteinExistence type="predicted"/>
<sequence>MNRTKRRLGRKGILLAVALTALLAAGCGGKKEPVKTSEAETSAPAETGTRAESGTATQELPNPMAEVKDVLAFEAIGVHMVLPEGAEDTSFFIINQEVADARFSLDGVAYTYRASDTAEDFAGIFERFKDEAISRNYDYGETSLEVLIKTTDSGGRLASWEWGSTKYTLYTAAQVDDDTITDLTMHLVELSQYEK</sequence>
<feature type="compositionally biased region" description="Polar residues" evidence="1">
    <location>
        <begin position="50"/>
        <end position="60"/>
    </location>
</feature>
<dbReference type="PROSITE" id="PS51257">
    <property type="entry name" value="PROKAR_LIPOPROTEIN"/>
    <property type="match status" value="1"/>
</dbReference>
<evidence type="ECO:0000313" key="3">
    <source>
        <dbReference type="EMBL" id="ENZ17239.1"/>
    </source>
</evidence>
<dbReference type="RefSeq" id="WP_002583231.1">
    <property type="nucleotide sequence ID" value="NZ_KB851019.1"/>
</dbReference>
<reference evidence="3 4" key="1">
    <citation type="submission" date="2013-01" db="EMBL/GenBank/DDBJ databases">
        <title>The Genome Sequence of Clostridium clostridioforme 90A8.</title>
        <authorList>
            <consortium name="The Broad Institute Genome Sequencing Platform"/>
            <person name="Earl A."/>
            <person name="Ward D."/>
            <person name="Feldgarden M."/>
            <person name="Gevers D."/>
            <person name="Courvalin P."/>
            <person name="Lambert T."/>
            <person name="Walker B."/>
            <person name="Young S.K."/>
            <person name="Zeng Q."/>
            <person name="Gargeya S."/>
            <person name="Fitzgerald M."/>
            <person name="Haas B."/>
            <person name="Abouelleil A."/>
            <person name="Alvarado L."/>
            <person name="Arachchi H.M."/>
            <person name="Berlin A.M."/>
            <person name="Chapman S.B."/>
            <person name="Dewar J."/>
            <person name="Goldberg J."/>
            <person name="Griggs A."/>
            <person name="Gujja S."/>
            <person name="Hansen M."/>
            <person name="Howarth C."/>
            <person name="Imamovic A."/>
            <person name="Larimer J."/>
            <person name="McCowan C."/>
            <person name="Murphy C."/>
            <person name="Neiman D."/>
            <person name="Pearson M."/>
            <person name="Priest M."/>
            <person name="Roberts A."/>
            <person name="Saif S."/>
            <person name="Shea T."/>
            <person name="Sisk P."/>
            <person name="Sykes S."/>
            <person name="Wortman J."/>
            <person name="Nusbaum C."/>
            <person name="Birren B."/>
        </authorList>
    </citation>
    <scope>NUCLEOTIDE SEQUENCE [LARGE SCALE GENOMIC DNA]</scope>
    <source>
        <strain evidence="3 4">90A8</strain>
    </source>
</reference>
<evidence type="ECO:0008006" key="5">
    <source>
        <dbReference type="Google" id="ProtNLM"/>
    </source>
</evidence>
<evidence type="ECO:0000256" key="1">
    <source>
        <dbReference type="SAM" id="MobiDB-lite"/>
    </source>
</evidence>
<dbReference type="HOGENOM" id="CLU_1406561_0_0_9"/>
<dbReference type="PATRIC" id="fig|999408.3.peg.2156"/>
<comment type="caution">
    <text evidence="3">The sequence shown here is derived from an EMBL/GenBank/DDBJ whole genome shotgun (WGS) entry which is preliminary data.</text>
</comment>
<name>A0A0E2HQG6_9FIRM</name>
<protein>
    <recommendedName>
        <fullName evidence="5">Lipoprotein</fullName>
    </recommendedName>
</protein>
<dbReference type="AlphaFoldDB" id="A0A0E2HQG6"/>
<keyword evidence="2" id="KW-0732">Signal</keyword>
<dbReference type="EMBL" id="AGYR01000018">
    <property type="protein sequence ID" value="ENZ17239.1"/>
    <property type="molecule type" value="Genomic_DNA"/>
</dbReference>
<feature type="chain" id="PRO_5038498802" description="Lipoprotein" evidence="2">
    <location>
        <begin position="25"/>
        <end position="195"/>
    </location>
</feature>
<feature type="compositionally biased region" description="Basic and acidic residues" evidence="1">
    <location>
        <begin position="29"/>
        <end position="38"/>
    </location>
</feature>
<feature type="region of interest" description="Disordered" evidence="1">
    <location>
        <begin position="29"/>
        <end position="61"/>
    </location>
</feature>